<dbReference type="Proteomes" id="UP000265520">
    <property type="component" value="Unassembled WGS sequence"/>
</dbReference>
<comment type="caution">
    <text evidence="2">The sequence shown here is derived from an EMBL/GenBank/DDBJ whole genome shotgun (WGS) entry which is preliminary data.</text>
</comment>
<feature type="region of interest" description="Disordered" evidence="1">
    <location>
        <begin position="1"/>
        <end position="20"/>
    </location>
</feature>
<evidence type="ECO:0000313" key="3">
    <source>
        <dbReference type="Proteomes" id="UP000265520"/>
    </source>
</evidence>
<organism evidence="2 3">
    <name type="scientific">Trifolium medium</name>
    <dbReference type="NCBI Taxonomy" id="97028"/>
    <lineage>
        <taxon>Eukaryota</taxon>
        <taxon>Viridiplantae</taxon>
        <taxon>Streptophyta</taxon>
        <taxon>Embryophyta</taxon>
        <taxon>Tracheophyta</taxon>
        <taxon>Spermatophyta</taxon>
        <taxon>Magnoliopsida</taxon>
        <taxon>eudicotyledons</taxon>
        <taxon>Gunneridae</taxon>
        <taxon>Pentapetalae</taxon>
        <taxon>rosids</taxon>
        <taxon>fabids</taxon>
        <taxon>Fabales</taxon>
        <taxon>Fabaceae</taxon>
        <taxon>Papilionoideae</taxon>
        <taxon>50 kb inversion clade</taxon>
        <taxon>NPAAA clade</taxon>
        <taxon>Hologalegina</taxon>
        <taxon>IRL clade</taxon>
        <taxon>Trifolieae</taxon>
        <taxon>Trifolium</taxon>
    </lineage>
</organism>
<sequence>YAPDMDDGSSFQQIPEPPPEMVMPLRFAEPIPPTITDLDEILLSPLT</sequence>
<feature type="non-terminal residue" evidence="2">
    <location>
        <position position="47"/>
    </location>
</feature>
<dbReference type="AlphaFoldDB" id="A0A392U107"/>
<reference evidence="2 3" key="1">
    <citation type="journal article" date="2018" name="Front. Plant Sci.">
        <title>Red Clover (Trifolium pratense) and Zigzag Clover (T. medium) - A Picture of Genomic Similarities and Differences.</title>
        <authorList>
            <person name="Dluhosova J."/>
            <person name="Istvanek J."/>
            <person name="Nedelnik J."/>
            <person name="Repkova J."/>
        </authorList>
    </citation>
    <scope>NUCLEOTIDE SEQUENCE [LARGE SCALE GENOMIC DNA]</scope>
    <source>
        <strain evidence="3">cv. 10/8</strain>
        <tissue evidence="2">Leaf</tissue>
    </source>
</reference>
<proteinExistence type="predicted"/>
<evidence type="ECO:0000313" key="2">
    <source>
        <dbReference type="EMBL" id="MCI67049.1"/>
    </source>
</evidence>
<evidence type="ECO:0000256" key="1">
    <source>
        <dbReference type="SAM" id="MobiDB-lite"/>
    </source>
</evidence>
<accession>A0A392U107</accession>
<feature type="non-terminal residue" evidence="2">
    <location>
        <position position="1"/>
    </location>
</feature>
<protein>
    <submittedName>
        <fullName evidence="2">Uncharacterized protein</fullName>
    </submittedName>
</protein>
<keyword evidence="3" id="KW-1185">Reference proteome</keyword>
<name>A0A392U107_9FABA</name>
<dbReference type="EMBL" id="LXQA010707603">
    <property type="protein sequence ID" value="MCI67049.1"/>
    <property type="molecule type" value="Genomic_DNA"/>
</dbReference>